<dbReference type="EMBL" id="JAZGQO010000002">
    <property type="protein sequence ID" value="KAK6190510.1"/>
    <property type="molecule type" value="Genomic_DNA"/>
</dbReference>
<dbReference type="Proteomes" id="UP001347796">
    <property type="component" value="Unassembled WGS sequence"/>
</dbReference>
<proteinExistence type="inferred from homology"/>
<dbReference type="PANTHER" id="PTHR19368">
    <property type="entry name" value="XLR/SCP3/FAM9"/>
    <property type="match status" value="1"/>
</dbReference>
<evidence type="ECO:0000313" key="5">
    <source>
        <dbReference type="EMBL" id="KAK6190510.1"/>
    </source>
</evidence>
<sequence length="239" mass="27687">MPKQSKKSAERIENEAQTKAVEDLSRESPEPESPDSSPILHERDGETPIVARGGKKRPLPDEEGHSGDFGSEMQKMLECFGADISKTLISKRKRLEQLTHNTLRSSNKKVEDIWKAQQTERVKLQEEYSKQIGTVFSQWEVDIDKTRDQEEKLTVLFKQQQKLFQQARIVQGQRLKTIRQLQEQFSKGMDELDKCHLTQQSSVQSELKKEMGLLQKKILMDTQQQEMANVRKSLQTMLF</sequence>
<dbReference type="Pfam" id="PF04803">
    <property type="entry name" value="Cor1"/>
    <property type="match status" value="1"/>
</dbReference>
<accession>A0AAN8Q131</accession>
<dbReference type="InterPro" id="IPR006888">
    <property type="entry name" value="XLR/SYCP3/FAM9_dom"/>
</dbReference>
<evidence type="ECO:0000256" key="2">
    <source>
        <dbReference type="SAM" id="MobiDB-lite"/>
    </source>
</evidence>
<dbReference type="EMBL" id="JAZGQO010000006">
    <property type="protein sequence ID" value="KAK6183866.1"/>
    <property type="molecule type" value="Genomic_DNA"/>
</dbReference>
<evidence type="ECO:0000259" key="3">
    <source>
        <dbReference type="Pfam" id="PF04803"/>
    </source>
</evidence>
<dbReference type="GO" id="GO:0007286">
    <property type="term" value="P:spermatid development"/>
    <property type="evidence" value="ECO:0007669"/>
    <property type="project" value="TreeGrafter"/>
</dbReference>
<dbReference type="PANTHER" id="PTHR19368:SF15">
    <property type="entry name" value="XLR_SYCP3_FAM9 DOMAIN-CONTAINING PROTEIN"/>
    <property type="match status" value="1"/>
</dbReference>
<organism evidence="4 6">
    <name type="scientific">Patella caerulea</name>
    <name type="common">Rayed Mediterranean limpet</name>
    <dbReference type="NCBI Taxonomy" id="87958"/>
    <lineage>
        <taxon>Eukaryota</taxon>
        <taxon>Metazoa</taxon>
        <taxon>Spiralia</taxon>
        <taxon>Lophotrochozoa</taxon>
        <taxon>Mollusca</taxon>
        <taxon>Gastropoda</taxon>
        <taxon>Patellogastropoda</taxon>
        <taxon>Patelloidea</taxon>
        <taxon>Patellidae</taxon>
        <taxon>Patella</taxon>
    </lineage>
</organism>
<name>A0AAN8Q131_PATCE</name>
<evidence type="ECO:0000313" key="4">
    <source>
        <dbReference type="EMBL" id="KAK6183866.1"/>
    </source>
</evidence>
<gene>
    <name evidence="5" type="ORF">SNE40_002367</name>
    <name evidence="4" type="ORF">SNE40_006447</name>
</gene>
<comment type="caution">
    <text evidence="4">The sequence shown here is derived from an EMBL/GenBank/DDBJ whole genome shotgun (WGS) entry which is preliminary data.</text>
</comment>
<reference evidence="4 6" key="1">
    <citation type="submission" date="2024-01" db="EMBL/GenBank/DDBJ databases">
        <title>The genome of the rayed Mediterranean limpet Patella caerulea (Linnaeus, 1758).</title>
        <authorList>
            <person name="Anh-Thu Weber A."/>
            <person name="Halstead-Nussloch G."/>
        </authorList>
    </citation>
    <scope>NUCLEOTIDE SEQUENCE [LARGE SCALE GENOMIC DNA]</scope>
    <source>
        <strain evidence="4">AATW-2023a</strain>
        <tissue evidence="4">Whole specimen</tissue>
    </source>
</reference>
<protein>
    <recommendedName>
        <fullName evidence="3">XLR/SYCP3/FAM9 domain-containing protein</fullName>
    </recommendedName>
</protein>
<dbReference type="InterPro" id="IPR051443">
    <property type="entry name" value="XLR/SYCP3"/>
</dbReference>
<evidence type="ECO:0000313" key="6">
    <source>
        <dbReference type="Proteomes" id="UP001347796"/>
    </source>
</evidence>
<dbReference type="GO" id="GO:0000795">
    <property type="term" value="C:synaptonemal complex"/>
    <property type="evidence" value="ECO:0007669"/>
    <property type="project" value="TreeGrafter"/>
</dbReference>
<feature type="domain" description="XLR/SYCP3/FAM9" evidence="3">
    <location>
        <begin position="86"/>
        <end position="217"/>
    </location>
</feature>
<comment type="similarity">
    <text evidence="1">Belongs to the XLR/SYCP3 family.</text>
</comment>
<keyword evidence="6" id="KW-1185">Reference proteome</keyword>
<evidence type="ECO:0000256" key="1">
    <source>
        <dbReference type="ARBA" id="ARBA00010283"/>
    </source>
</evidence>
<dbReference type="GO" id="GO:0051321">
    <property type="term" value="P:meiotic cell cycle"/>
    <property type="evidence" value="ECO:0007669"/>
    <property type="project" value="TreeGrafter"/>
</dbReference>
<dbReference type="AlphaFoldDB" id="A0AAN8Q131"/>
<feature type="region of interest" description="Disordered" evidence="2">
    <location>
        <begin position="1"/>
        <end position="70"/>
    </location>
</feature>
<feature type="compositionally biased region" description="Basic and acidic residues" evidence="2">
    <location>
        <begin position="7"/>
        <end position="29"/>
    </location>
</feature>